<accession>A0A323VCY6</accession>
<proteinExistence type="predicted"/>
<keyword evidence="2" id="KW-0472">Membrane</keyword>
<evidence type="ECO:0000256" key="2">
    <source>
        <dbReference type="SAM" id="Phobius"/>
    </source>
</evidence>
<feature type="region of interest" description="Disordered" evidence="1">
    <location>
        <begin position="996"/>
        <end position="1016"/>
    </location>
</feature>
<reference evidence="4 5" key="1">
    <citation type="submission" date="2018-06" db="EMBL/GenBank/DDBJ databases">
        <title>Azoarcus communis strain SWub3 genome.</title>
        <authorList>
            <person name="Zorraquino Salvo V."/>
            <person name="Toubiana D."/>
            <person name="Blumwald E."/>
        </authorList>
    </citation>
    <scope>NUCLEOTIDE SEQUENCE [LARGE SCALE GENOMIC DNA]</scope>
    <source>
        <strain evidence="4 5">SWub3</strain>
    </source>
</reference>
<keyword evidence="2" id="KW-0812">Transmembrane</keyword>
<dbReference type="PANTHER" id="PTHR38690:SF1">
    <property type="entry name" value="PROTEASE"/>
    <property type="match status" value="1"/>
</dbReference>
<dbReference type="NCBIfam" id="TIGR02099">
    <property type="entry name" value="YhdP family protein"/>
    <property type="match status" value="1"/>
</dbReference>
<feature type="transmembrane region" description="Helical" evidence="2">
    <location>
        <begin position="26"/>
        <end position="49"/>
    </location>
</feature>
<evidence type="ECO:0000313" key="4">
    <source>
        <dbReference type="EMBL" id="PZA18128.1"/>
    </source>
</evidence>
<dbReference type="EMBL" id="QKOE01000001">
    <property type="protein sequence ID" value="PZA18128.1"/>
    <property type="molecule type" value="Genomic_DNA"/>
</dbReference>
<evidence type="ECO:0000313" key="5">
    <source>
        <dbReference type="Proteomes" id="UP000248259"/>
    </source>
</evidence>
<gene>
    <name evidence="4" type="ORF">DNK49_00865</name>
</gene>
<feature type="domain" description="YhdP central" evidence="3">
    <location>
        <begin position="23"/>
        <end position="1276"/>
    </location>
</feature>
<name>A0A323VCY6_9RHOO</name>
<dbReference type="PANTHER" id="PTHR38690">
    <property type="entry name" value="PROTEASE-RELATED"/>
    <property type="match status" value="1"/>
</dbReference>
<keyword evidence="2" id="KW-1133">Transmembrane helix</keyword>
<evidence type="ECO:0000256" key="1">
    <source>
        <dbReference type="SAM" id="MobiDB-lite"/>
    </source>
</evidence>
<dbReference type="OrthoDB" id="8521382at2"/>
<dbReference type="InterPro" id="IPR011836">
    <property type="entry name" value="YhdP"/>
</dbReference>
<dbReference type="Proteomes" id="UP000248259">
    <property type="component" value="Unassembled WGS sequence"/>
</dbReference>
<keyword evidence="5" id="KW-1185">Reference proteome</keyword>
<dbReference type="Pfam" id="PF13116">
    <property type="entry name" value="YhdP"/>
    <property type="match status" value="1"/>
</dbReference>
<comment type="caution">
    <text evidence="4">The sequence shown here is derived from an EMBL/GenBank/DDBJ whole genome shotgun (WGS) entry which is preliminary data.</text>
</comment>
<dbReference type="InterPro" id="IPR025263">
    <property type="entry name" value="YhdP_central"/>
</dbReference>
<organism evidence="4 5">
    <name type="scientific">Parazoarcus communis SWub3 = DSM 12120</name>
    <dbReference type="NCBI Taxonomy" id="1121029"/>
    <lineage>
        <taxon>Bacteria</taxon>
        <taxon>Pseudomonadati</taxon>
        <taxon>Pseudomonadota</taxon>
        <taxon>Betaproteobacteria</taxon>
        <taxon>Rhodocyclales</taxon>
        <taxon>Zoogloeaceae</taxon>
        <taxon>Parazoarcus</taxon>
    </lineage>
</organism>
<sequence length="1298" mass="139279">MNTATTPADGSVSAPQPGRRMHCLRLFGTFLVLMWFVFAVLVLGLRWVVLPQVGAYRAEIAAELSRLSGQPVTIGALSADWSGLRPRLHLSALKMTDAEGRSVLELDRVDATLAWSSLLPWTPSFHRLEIVGPTLDIQRAADGALVVAGMRTGGGGANGGGLDWLLDQRRVVVRDATLIWRDDMRRAPALTLSGVEFLLERGLLLRRFALRAQPPAALASMLDVRGELRQFAVDRLAETVGRLYVGLERADLGAWSPWVDYPVPLSGQGGTRLWLDLDGAGGVEMQANLALESVSTTLAADLPPLHLSELHGQLSARYASTAVELTASQLALSTSDGQRLEPTDLRLSVRHADTRQPGEGQLQASLIDFAALARLAAHLPFDDGVRSRLAAFDPRGRVRDLRLTWRGEAATPESWKVSARFEDIGLSARDALPGVGGLSGEINGTEQSGRFMLAGRNTHIDLPDVMTHPRLVFASLKADGGWSRRDGRVEISLDSAGFDNADAAGTAAGKYWPEPGGVGEIDLSARLTRADGAAVWRYLPRVVNRDTHEWVRNAIRRATVPEARLRLKGRLEDFPFRDGNGQFLVAIKVAKGRLEYAPDWPPIEDIDGEVRFEGPGMRIEAVRGRIFGVLLSKVSAVVPDLDVQPSEVMTLTGRAAGTTSDFLRFVSESPVSRRIDGFTDGMRAEGNGTLDLKLVMPLRSVVDTEVVGSYRFSGNRLWVVEGLPALEQAAGSLAFTADELRIPEARARLFGEPVKLVANTAADGGVKFTVNGGIDMQAARAHLELPVLAHLSGRSGWGAEIGVDRSGTQVRIRASLEGVSSSLPHPFNKGAGESWPLEFDLAYPAGGGGRSVRFSLSDRLAGALVRRPGEAGYHGGVGVFQPVRLADKGVMVAAKLDHIDADAWRRILDESSQDAPATGKISDGGLALELAGVALEAGKVQLFGQALNALNLRALADAGGWRARLDSREAKGEFDWRRAGDGNIHARLSHLTLAESDDDAGRQGAEPATDAPPRSLPGLDVVIDKLVLGERTLGRLDVLARNRDGSWHLERFALRHPEGSLSGSGVWQTRGSARTELDFVLTTPNVGRLVEAMGHGEALRGGKATLAGKLRWRGAPTRIDYPTLTGQLDLDAEAGQFRQLDPGVGRLLGVLSLQALPRRISLDFRDVFSEGFAFDRISGSIEVTAGVMRTEALEIRGPAARVLMRGQADIAAETQDLRVTVQPTLSESVAIGAAAGLINPVAGVVTYLAQKALSDPIEKLFAFEYAVTGRWSDPVVEKLGSPAGQLIPGVGGADKSKP</sequence>
<evidence type="ECO:0000259" key="3">
    <source>
        <dbReference type="Pfam" id="PF13116"/>
    </source>
</evidence>
<protein>
    <submittedName>
        <fullName evidence="4">TIGR02099 family protein</fullName>
    </submittedName>
</protein>